<dbReference type="InterPro" id="IPR029487">
    <property type="entry name" value="NEL_dom"/>
</dbReference>
<organism evidence="17 18">
    <name type="scientific">Pseudomonas canadensis</name>
    <dbReference type="NCBI Taxonomy" id="915099"/>
    <lineage>
        <taxon>Bacteria</taxon>
        <taxon>Pseudomonadati</taxon>
        <taxon>Pseudomonadota</taxon>
        <taxon>Gammaproteobacteria</taxon>
        <taxon>Pseudomonadales</taxon>
        <taxon>Pseudomonadaceae</taxon>
        <taxon>Pseudomonas</taxon>
    </lineage>
</organism>
<protein>
    <recommendedName>
        <fullName evidence="5">RING-type E3 ubiquitin transferase</fullName>
        <ecNumber evidence="5">2.3.2.27</ecNumber>
    </recommendedName>
</protein>
<evidence type="ECO:0000256" key="10">
    <source>
        <dbReference type="ARBA" id="ARBA00022786"/>
    </source>
</evidence>
<dbReference type="InterPro" id="IPR046673">
    <property type="entry name" value="ToxA_N"/>
</dbReference>
<dbReference type="RefSeq" id="WP_123475555.1">
    <property type="nucleotide sequence ID" value="NZ_MOAZ01000007.1"/>
</dbReference>
<dbReference type="InterPro" id="IPR003591">
    <property type="entry name" value="Leu-rich_rpt_typical-subtyp"/>
</dbReference>
<comment type="PTM">
    <text evidence="14">Ubiquitinated in the presence of host E1 ubiquitin-activating enzyme, E2 ubiquitin-conjugating enzyme and ubiquitin.</text>
</comment>
<keyword evidence="9" id="KW-0677">Repeat</keyword>
<comment type="caution">
    <text evidence="17">The sequence shown here is derived from an EMBL/GenBank/DDBJ whole genome shotgun (WGS) entry which is preliminary data.</text>
</comment>
<dbReference type="Gene3D" id="1.20.58.360">
    <property type="entry name" value="Shigella T3SS effector IpaH defines"/>
    <property type="match status" value="1"/>
</dbReference>
<proteinExistence type="inferred from homology"/>
<dbReference type="GO" id="GO:0005576">
    <property type="term" value="C:extracellular region"/>
    <property type="evidence" value="ECO:0007669"/>
    <property type="project" value="UniProtKB-SubCell"/>
</dbReference>
<dbReference type="PANTHER" id="PTHR47114:SF2">
    <property type="entry name" value="OLIGODENDROCYTE-MYELIN GLYCOPROTEIN"/>
    <property type="match status" value="1"/>
</dbReference>
<dbReference type="EMBL" id="MOAZ01000007">
    <property type="protein sequence ID" value="ROM53247.1"/>
    <property type="molecule type" value="Genomic_DNA"/>
</dbReference>
<evidence type="ECO:0000256" key="4">
    <source>
        <dbReference type="ARBA" id="ARBA00009868"/>
    </source>
</evidence>
<dbReference type="InterPro" id="IPR032675">
    <property type="entry name" value="LRR_dom_sf"/>
</dbReference>
<keyword evidence="12" id="KW-0843">Virulence</keyword>
<feature type="domain" description="NEL" evidence="16">
    <location>
        <begin position="1242"/>
        <end position="1542"/>
    </location>
</feature>
<keyword evidence="7" id="KW-0433">Leucine-rich repeat</keyword>
<evidence type="ECO:0000313" key="18">
    <source>
        <dbReference type="Proteomes" id="UP000283389"/>
    </source>
</evidence>
<dbReference type="Pfam" id="PF14496">
    <property type="entry name" value="NEL"/>
    <property type="match status" value="1"/>
</dbReference>
<evidence type="ECO:0000256" key="2">
    <source>
        <dbReference type="ARBA" id="ARBA00004192"/>
    </source>
</evidence>
<dbReference type="PROSITE" id="PS52053">
    <property type="entry name" value="NEL"/>
    <property type="match status" value="1"/>
</dbReference>
<sequence>MADLEQSGKNPVNDTRSVHGVVVQARLSSWYSAATVKRKQALHEWELNIPHWYKTLSPDRRKVLEAAHQRSMGALNMLDGILKDLKGAIEFAEPLLQAAIQQKTGRFIDVKRVFFARKEFMAADRSKVFGVEATGYCYYTGLSLIEAALQNFSANEAVESNDDDSSLITHYDFHRRPAPTTFNAGAVLARSDPLKPHVFAGLCRDLDLGKLYLAHVTSIVKPPDKPEGVSDNDAARVRSRITASTRQQLLFAAEVALELGNIKQDAYTLLKELAFWKADVTWRGQSVHFSNLNMLHVELKQIIVIGPLTFGYVRGIKVFHREPCIVFIPGDPICELKEYAGLGGLQTDLVERLCSGEYRRFFSQCVPYEQQTKFFSSVKLHLDQLNMYAEDEDFDPAKTSTGTWSTGYGISMPRTWGDHSLQKVDLILSNARAMVVSTASADDNARNAWLMSLASVALTVVNVASFVVPQLAPLMLLIGAVQMLYEIATGAEAWEEGDMKEAWAHVSAVAFNVTTAVVGAKLLPMIKTPFVQALAHVRCPDANVRLYAPGLKPYLRQVSLPESLKANANGLFEHDDNLYLAENDGHYLVEPSGTGNTYRIVHPQNPSAYSPQVRLTEAGAWIHEHENPLTWTTPQLMQRLGPVAQRLGQQPLKLERICQMATVDSSMLRKMHVDQGRVPGLLADILKRFDIDETIASEKNPGVRASLLAKHQADLFAQRYAATESESGAAVGLLKRLLGSLPDSVAQELLSHASKAEVQMIEQHQRVPLRLAEEARCYQQEVRLARAYEGLYRKTLGNDDTQRMVLHSVKTLPGWPSDLRIEVLEKTSEGGERVVDSIGPEGVAAKRLLIKFGPQNLYEVRDDKFGVLNQQADIYGAIQAAVSPEDLTVMKLTAGDRGASLKQALQQKPLMPRDQLRKLLKMQPVKPGYKPPMRLADGRFGYPLSPLRGAGRRPFVCEMKAAKLYPSKSIEAVEEMLGLSELDDAGMLARLEQLEQEFNQLNADLKDWEQKAGAVGSARDRRRVANTLKGVWRRTSPQAFASDQTPIGHILDLSDEVVGELPPITANMDHVGSLVLPRMALTDASLPFLSSFRRLRWLNMSDNHLTRLPEFADGAVTKLDLSNNAIRLTEQSRMRLERMQSLKILRLSGNRQLGWVANLHGLRNLIQIYLANTGTTTFPAGAEQLTNLAMIDLHSNRITTLPEYAYQHLDRINLHDNPFSAATRARLRLDPLDPAQWGDHVTHDEARELWLHDSPVTERVRRGMTWDEVKLNPQSDAFFTVLADTTRCAEYASGVTRPAMAERVWEMLEAAKESQAIRESLFKAADDRITCGDGSSVEFMNLESELLAAKALEMAGEGDAEGKLIATAEQLFRLKLVDVIAQRDVEARGRGFAEQVEVILAYRTRLADRLGLPVKSRGMLFPRQANVSQAAIDDAYAQVLVDERVISNKVDFFLERAFWEKHLRSHYSREFASLMELVIEEIDEKSAALDELSALQDAQDNAADQATKDAWQAKHDEVVDRLASLLGKTRDEILVDGSMQSVFYNDEMKLLGAERAREERLNLQTLTRSVLEKVGATHGAQV</sequence>
<evidence type="ECO:0000256" key="12">
    <source>
        <dbReference type="ARBA" id="ARBA00023026"/>
    </source>
</evidence>
<dbReference type="InterPro" id="IPR051071">
    <property type="entry name" value="LRR-bact_E3_ubiq_ligases"/>
</dbReference>
<gene>
    <name evidence="17" type="ORF">BK649_11715</name>
</gene>
<dbReference type="GO" id="GO:0061630">
    <property type="term" value="F:ubiquitin protein ligase activity"/>
    <property type="evidence" value="ECO:0007669"/>
    <property type="project" value="UniProtKB-EC"/>
</dbReference>
<dbReference type="Pfam" id="PF20178">
    <property type="entry name" value="ToxA_N"/>
    <property type="match status" value="1"/>
</dbReference>
<dbReference type="GO" id="GO:0016567">
    <property type="term" value="P:protein ubiquitination"/>
    <property type="evidence" value="ECO:0007669"/>
    <property type="project" value="InterPro"/>
</dbReference>
<keyword evidence="8 14" id="KW-0808">Transferase</keyword>
<keyword evidence="6 14" id="KW-0964">Secreted</keyword>
<keyword evidence="15" id="KW-0175">Coiled coil</keyword>
<reference evidence="17 18" key="1">
    <citation type="submission" date="2016-10" db="EMBL/GenBank/DDBJ databases">
        <title>Comparative genome analysis of multiple Pseudomonas spp. focuses on biocontrol and plant growth promoting traits.</title>
        <authorList>
            <person name="Tao X.-Y."/>
            <person name="Taylor C.G."/>
        </authorList>
    </citation>
    <scope>NUCLEOTIDE SEQUENCE [LARGE SCALE GENOMIC DNA]</scope>
    <source>
        <strain evidence="17 18">36C8</strain>
    </source>
</reference>
<evidence type="ECO:0000256" key="15">
    <source>
        <dbReference type="SAM" id="Coils"/>
    </source>
</evidence>
<keyword evidence="13 14" id="KW-1035">Host cytoplasm</keyword>
<keyword evidence="11 14" id="KW-0832">Ubl conjugation</keyword>
<keyword evidence="10 14" id="KW-0833">Ubl conjugation pathway</keyword>
<dbReference type="Proteomes" id="UP000283389">
    <property type="component" value="Unassembled WGS sequence"/>
</dbReference>
<evidence type="ECO:0000256" key="11">
    <source>
        <dbReference type="ARBA" id="ARBA00022843"/>
    </source>
</evidence>
<dbReference type="PANTHER" id="PTHR47114">
    <property type="match status" value="1"/>
</dbReference>
<evidence type="ECO:0000256" key="9">
    <source>
        <dbReference type="ARBA" id="ARBA00022737"/>
    </source>
</evidence>
<dbReference type="SUPFAM" id="SSF52058">
    <property type="entry name" value="L domain-like"/>
    <property type="match status" value="1"/>
</dbReference>
<accession>A0A423FA97</accession>
<evidence type="ECO:0000259" key="16">
    <source>
        <dbReference type="PROSITE" id="PS52053"/>
    </source>
</evidence>
<dbReference type="Gene3D" id="3.80.10.10">
    <property type="entry name" value="Ribonuclease Inhibitor"/>
    <property type="match status" value="1"/>
</dbReference>
<dbReference type="InterPro" id="IPR001611">
    <property type="entry name" value="Leu-rich_rpt"/>
</dbReference>
<comment type="catalytic activity">
    <reaction evidence="1">
        <text>S-ubiquitinyl-[E2 ubiquitin-conjugating enzyme]-L-cysteine + [acceptor protein]-L-lysine = [E2 ubiquitin-conjugating enzyme]-L-cysteine + N(6)-ubiquitinyl-[acceptor protein]-L-lysine.</text>
        <dbReference type="EC" id="2.3.2.27"/>
    </reaction>
</comment>
<feature type="coiled-coil region" evidence="15">
    <location>
        <begin position="984"/>
        <end position="1011"/>
    </location>
</feature>
<evidence type="ECO:0000256" key="6">
    <source>
        <dbReference type="ARBA" id="ARBA00022525"/>
    </source>
</evidence>
<dbReference type="GO" id="GO:0030430">
    <property type="term" value="C:host cell cytoplasm"/>
    <property type="evidence" value="ECO:0007669"/>
    <property type="project" value="UniProtKB-SubCell"/>
</dbReference>
<evidence type="ECO:0000256" key="5">
    <source>
        <dbReference type="ARBA" id="ARBA00012483"/>
    </source>
</evidence>
<evidence type="ECO:0000256" key="7">
    <source>
        <dbReference type="ARBA" id="ARBA00022614"/>
    </source>
</evidence>
<comment type="similarity">
    <text evidence="4 14">Belongs to the LRR-containing bacterial E3 ligase family.</text>
</comment>
<evidence type="ECO:0000313" key="17">
    <source>
        <dbReference type="EMBL" id="ROM53247.1"/>
    </source>
</evidence>
<dbReference type="SMART" id="SM00369">
    <property type="entry name" value="LRR_TYP"/>
    <property type="match status" value="2"/>
</dbReference>
<comment type="subcellular location">
    <subcellularLocation>
        <location evidence="2">Host cytoplasm</location>
    </subcellularLocation>
    <subcellularLocation>
        <location evidence="3">Secreted</location>
    </subcellularLocation>
</comment>
<evidence type="ECO:0000256" key="8">
    <source>
        <dbReference type="ARBA" id="ARBA00022679"/>
    </source>
</evidence>
<evidence type="ECO:0000256" key="14">
    <source>
        <dbReference type="PROSITE-ProRule" id="PRU01398"/>
    </source>
</evidence>
<evidence type="ECO:0000256" key="13">
    <source>
        <dbReference type="ARBA" id="ARBA00023200"/>
    </source>
</evidence>
<evidence type="ECO:0000256" key="3">
    <source>
        <dbReference type="ARBA" id="ARBA00004613"/>
    </source>
</evidence>
<dbReference type="PROSITE" id="PS51450">
    <property type="entry name" value="LRR"/>
    <property type="match status" value="2"/>
</dbReference>
<dbReference type="EC" id="2.3.2.27" evidence="5"/>
<name>A0A423FA97_9PSED</name>
<evidence type="ECO:0000256" key="1">
    <source>
        <dbReference type="ARBA" id="ARBA00000900"/>
    </source>
</evidence>
<feature type="active site" description="Glycyl thioester intermediate" evidence="14">
    <location>
        <position position="1331"/>
    </location>
</feature>